<protein>
    <submittedName>
        <fullName evidence="1">Uncharacterized protein</fullName>
    </submittedName>
</protein>
<dbReference type="Proteomes" id="UP000299102">
    <property type="component" value="Unassembled WGS sequence"/>
</dbReference>
<sequence length="144" mass="15946">MVFNSSKTGAALSRSGRVAKAFVSSQRYQIHLPNEYLSRPHTTRADAPQMQCRSETEQINISPKSMLTKCRLCNALSVHVMCALREIRSPSRLIGHNRVPRCLVWFAPCSDNVGHSDDVIASPLLPPDSRIPRGVVNSVAITQH</sequence>
<reference evidence="1 2" key="1">
    <citation type="journal article" date="2019" name="Commun. Biol.">
        <title>The bagworm genome reveals a unique fibroin gene that provides high tensile strength.</title>
        <authorList>
            <person name="Kono N."/>
            <person name="Nakamura H."/>
            <person name="Ohtoshi R."/>
            <person name="Tomita M."/>
            <person name="Numata K."/>
            <person name="Arakawa K."/>
        </authorList>
    </citation>
    <scope>NUCLEOTIDE SEQUENCE [LARGE SCALE GENOMIC DNA]</scope>
</reference>
<comment type="caution">
    <text evidence="1">The sequence shown here is derived from an EMBL/GenBank/DDBJ whole genome shotgun (WGS) entry which is preliminary data.</text>
</comment>
<name>A0A4C1YQH0_EUMVA</name>
<gene>
    <name evidence="1" type="ORF">EVAR_99380_1</name>
</gene>
<organism evidence="1 2">
    <name type="scientific">Eumeta variegata</name>
    <name type="common">Bagworm moth</name>
    <name type="synonym">Eumeta japonica</name>
    <dbReference type="NCBI Taxonomy" id="151549"/>
    <lineage>
        <taxon>Eukaryota</taxon>
        <taxon>Metazoa</taxon>
        <taxon>Ecdysozoa</taxon>
        <taxon>Arthropoda</taxon>
        <taxon>Hexapoda</taxon>
        <taxon>Insecta</taxon>
        <taxon>Pterygota</taxon>
        <taxon>Neoptera</taxon>
        <taxon>Endopterygota</taxon>
        <taxon>Lepidoptera</taxon>
        <taxon>Glossata</taxon>
        <taxon>Ditrysia</taxon>
        <taxon>Tineoidea</taxon>
        <taxon>Psychidae</taxon>
        <taxon>Oiketicinae</taxon>
        <taxon>Eumeta</taxon>
    </lineage>
</organism>
<evidence type="ECO:0000313" key="2">
    <source>
        <dbReference type="Proteomes" id="UP000299102"/>
    </source>
</evidence>
<proteinExistence type="predicted"/>
<accession>A0A4C1YQH0</accession>
<dbReference type="EMBL" id="BGZK01001318">
    <property type="protein sequence ID" value="GBP77134.1"/>
    <property type="molecule type" value="Genomic_DNA"/>
</dbReference>
<keyword evidence="2" id="KW-1185">Reference proteome</keyword>
<dbReference type="AlphaFoldDB" id="A0A4C1YQH0"/>
<evidence type="ECO:0000313" key="1">
    <source>
        <dbReference type="EMBL" id="GBP77134.1"/>
    </source>
</evidence>